<dbReference type="PRINTS" id="PR00390">
    <property type="entry name" value="PHPHLIPASEC"/>
</dbReference>
<keyword evidence="6" id="KW-0963">Cytoplasm</keyword>
<dbReference type="PROSITE" id="PS50007">
    <property type="entry name" value="PIPLC_X_DOMAIN"/>
    <property type="match status" value="1"/>
</dbReference>
<dbReference type="PANTHER" id="PTHR10336:SF209">
    <property type="entry name" value="PHOSPHOINOSITIDE PHOSPHOLIPASE C"/>
    <property type="match status" value="1"/>
</dbReference>
<comment type="catalytic activity">
    <reaction evidence="1">
        <text>an N-(acyl)-sphingosylphosphoethanolamine = an N-(acyl)-sphingosyl-1,3-cyclic phosphate + ethanolamine</text>
        <dbReference type="Rhea" id="RHEA:60648"/>
        <dbReference type="ChEBI" id="CHEBI:57603"/>
        <dbReference type="ChEBI" id="CHEBI:143891"/>
        <dbReference type="ChEBI" id="CHEBI:143892"/>
    </reaction>
</comment>
<dbReference type="InterPro" id="IPR011993">
    <property type="entry name" value="PH-like_dom_sf"/>
</dbReference>
<reference evidence="21 22" key="1">
    <citation type="submission" date="2021-06" db="EMBL/GenBank/DDBJ databases">
        <title>Caerostris extrusa draft genome.</title>
        <authorList>
            <person name="Kono N."/>
            <person name="Arakawa K."/>
        </authorList>
    </citation>
    <scope>NUCLEOTIDE SEQUENCE [LARGE SCALE GENOMIC DNA]</scope>
</reference>
<comment type="catalytic activity">
    <reaction evidence="16">
        <text>a 1,2-diacyl-sn-glycero-3-phospho-(1D-myo-inositol-4,5-bisphosphate) + H2O = 1D-myo-inositol 1,4,5-trisphosphate + a 1,2-diacyl-sn-glycerol + H(+)</text>
        <dbReference type="Rhea" id="RHEA:33179"/>
        <dbReference type="ChEBI" id="CHEBI:15377"/>
        <dbReference type="ChEBI" id="CHEBI:15378"/>
        <dbReference type="ChEBI" id="CHEBI:17815"/>
        <dbReference type="ChEBI" id="CHEBI:58456"/>
        <dbReference type="ChEBI" id="CHEBI:203600"/>
        <dbReference type="EC" id="3.1.4.11"/>
    </reaction>
    <physiologicalReaction direction="left-to-right" evidence="16">
        <dbReference type="Rhea" id="RHEA:33180"/>
    </physiologicalReaction>
</comment>
<keyword evidence="8" id="KW-0479">Metal-binding</keyword>
<evidence type="ECO:0000256" key="2">
    <source>
        <dbReference type="ARBA" id="ARBA00001913"/>
    </source>
</evidence>
<accession>A0AAV4T3J0</accession>
<evidence type="ECO:0000256" key="17">
    <source>
        <dbReference type="RuleBase" id="RU361133"/>
    </source>
</evidence>
<dbReference type="AlphaFoldDB" id="A0AAV4T3J0"/>
<dbReference type="SMART" id="SM00148">
    <property type="entry name" value="PLCXc"/>
    <property type="match status" value="1"/>
</dbReference>
<dbReference type="Pfam" id="PF00387">
    <property type="entry name" value="PI-PLC-Y"/>
    <property type="match status" value="1"/>
</dbReference>
<dbReference type="CDD" id="cd16202">
    <property type="entry name" value="EFh_PI-PLCdelta"/>
    <property type="match status" value="1"/>
</dbReference>
<evidence type="ECO:0000256" key="6">
    <source>
        <dbReference type="ARBA" id="ARBA00022490"/>
    </source>
</evidence>
<dbReference type="Pfam" id="PF00168">
    <property type="entry name" value="C2"/>
    <property type="match status" value="1"/>
</dbReference>
<dbReference type="GO" id="GO:0005576">
    <property type="term" value="C:extracellular region"/>
    <property type="evidence" value="ECO:0007669"/>
    <property type="project" value="UniProtKB-SubCell"/>
</dbReference>
<sequence>MEWFKLYFPQHDTLAGGCLEHDGQTTMPIQVIIKGMTMGTVMYKVKSPDKWYRRKYKIDVQNMRLHYAPSSKPFWGGKFITACKCTPTYLNAGKILNLAYGSLERTPSVFHSKARDIPLKHFQVNHTCCIRVIPITLTVFRATRNSTFLELVVQLSVQSNWNTIWTQLLWTTAVEEVRRGWNSDVFNKLEAKFRRKLKATLHPQMRSKLREENCFSLIIGPDHYVVDLIAPNVHARDAWVRGLQQLIACCKHLQVEHDEERWLKDLVRKADVNGNGSLTFDECLGLLNQLNIAMRRKEAKKLFNAANFRKVKIEGEDALEPDEFVQFYRSLIHRPELEELMKKYSVSKSVLWGAEELRNFLLNEQNMDVTMEECEALINEYEPEDNKIAGYLSLEGFQQLLLSPDQNIFNKKHRIIYQDMTQPLSHYYIASSHNTYLTSGQLIGDSSIEGYIQALMRGCRCLELDTWDGPDGEPIIFHGYTLTSRIFFRDVLEAIKKYAFRASQYPVILSIENHCSLPYQVRMAEHFVNILGEYLHVDPVDEDQEMFPSPETLARKIFIKSKKLKPIQDDDGILMAAEEFMLEDEEEREEALAAMMAAPIPDFDGDDPLPPPMAAPSHGPRIAQELSDLVNYFSAKRFSSFNECRVCWQFNEMSSFSESVALNLADSDGPDFVAFNRKHIARIYPKGTRTDSTNYDPVPYWNVGCQLVALNYQTWDEPMYIHEAKFAQNGKCGYVLKPKYLIDKVDYDPNQSPYPQRQLHVTIKIISAQFLPKPNRAEDGEVVDPYVSVKIYGHPLDMQKKKTKFISNNGFNPMWNETLKFVLNAPDEAIFNFRVKDENVTSNQLIGQFAVPCTSICEGYRHIHLEDSRGQRLEMATLFVHVQFSDYAMYRKCSTAL</sequence>
<dbReference type="SUPFAM" id="SSF49562">
    <property type="entry name" value="C2 domain (Calcium/lipid-binding domain, CaLB)"/>
    <property type="match status" value="1"/>
</dbReference>
<dbReference type="InterPro" id="IPR002048">
    <property type="entry name" value="EF_hand_dom"/>
</dbReference>
<evidence type="ECO:0000256" key="9">
    <source>
        <dbReference type="ARBA" id="ARBA00022801"/>
    </source>
</evidence>
<dbReference type="GO" id="GO:0005886">
    <property type="term" value="C:plasma membrane"/>
    <property type="evidence" value="ECO:0007669"/>
    <property type="project" value="TreeGrafter"/>
</dbReference>
<evidence type="ECO:0000256" key="11">
    <source>
        <dbReference type="ARBA" id="ARBA00022963"/>
    </source>
</evidence>
<dbReference type="InterPro" id="IPR000008">
    <property type="entry name" value="C2_dom"/>
</dbReference>
<keyword evidence="15" id="KW-0456">Lyase</keyword>
<dbReference type="GO" id="GO:0004435">
    <property type="term" value="F:phosphatidylinositol-4,5-bisphosphate phospholipase C activity"/>
    <property type="evidence" value="ECO:0007669"/>
    <property type="project" value="UniProtKB-EC"/>
</dbReference>
<dbReference type="Pfam" id="PF09279">
    <property type="entry name" value="EF-hand_like"/>
    <property type="match status" value="1"/>
</dbReference>
<keyword evidence="22" id="KW-1185">Reference proteome</keyword>
<keyword evidence="11 17" id="KW-0442">Lipid degradation</keyword>
<dbReference type="InterPro" id="IPR001711">
    <property type="entry name" value="PLipase_C_Pinositol-sp_Y"/>
</dbReference>
<evidence type="ECO:0000256" key="4">
    <source>
        <dbReference type="ARBA" id="ARBA00004613"/>
    </source>
</evidence>
<comment type="cofactor">
    <cofactor evidence="2">
        <name>Ca(2+)</name>
        <dbReference type="ChEBI" id="CHEBI:29108"/>
    </cofactor>
</comment>
<dbReference type="Pfam" id="PF00388">
    <property type="entry name" value="PI-PLC-X"/>
    <property type="match status" value="1"/>
</dbReference>
<dbReference type="GO" id="GO:0035556">
    <property type="term" value="P:intracellular signal transduction"/>
    <property type="evidence" value="ECO:0007669"/>
    <property type="project" value="InterPro"/>
</dbReference>
<dbReference type="Gene3D" id="1.10.238.10">
    <property type="entry name" value="EF-hand"/>
    <property type="match status" value="2"/>
</dbReference>
<name>A0AAV4T3J0_CAEEX</name>
<dbReference type="SUPFAM" id="SSF51695">
    <property type="entry name" value="PLC-like phosphodiesterases"/>
    <property type="match status" value="1"/>
</dbReference>
<dbReference type="Gene3D" id="3.20.20.190">
    <property type="entry name" value="Phosphatidylinositol (PI) phosphodiesterase"/>
    <property type="match status" value="1"/>
</dbReference>
<dbReference type="GO" id="GO:0016042">
    <property type="term" value="P:lipid catabolic process"/>
    <property type="evidence" value="ECO:0007669"/>
    <property type="project" value="UniProtKB-KW"/>
</dbReference>
<dbReference type="EC" id="3.1.4.11" evidence="5 17"/>
<dbReference type="PROSITE" id="PS50008">
    <property type="entry name" value="PIPLC_Y_DOMAIN"/>
    <property type="match status" value="1"/>
</dbReference>
<evidence type="ECO:0000256" key="16">
    <source>
        <dbReference type="ARBA" id="ARBA00023674"/>
    </source>
</evidence>
<evidence type="ECO:0000256" key="1">
    <source>
        <dbReference type="ARBA" id="ARBA00000110"/>
    </source>
</evidence>
<evidence type="ECO:0000259" key="19">
    <source>
        <dbReference type="PROSITE" id="PS50008"/>
    </source>
</evidence>
<dbReference type="InterPro" id="IPR035892">
    <property type="entry name" value="C2_domain_sf"/>
</dbReference>
<dbReference type="FunFam" id="1.10.238.10:FF:000005">
    <property type="entry name" value="Phosphoinositide phospholipase C"/>
    <property type="match status" value="1"/>
</dbReference>
<dbReference type="SUPFAM" id="SSF47473">
    <property type="entry name" value="EF-hand"/>
    <property type="match status" value="1"/>
</dbReference>
<keyword evidence="9 17" id="KW-0378">Hydrolase</keyword>
<dbReference type="EMBL" id="BPLR01010436">
    <property type="protein sequence ID" value="GIY39252.1"/>
    <property type="molecule type" value="Genomic_DNA"/>
</dbReference>
<dbReference type="FunFam" id="3.20.20.190:FF:000039">
    <property type="entry name" value="Phosphoinositide phospholipase C"/>
    <property type="match status" value="1"/>
</dbReference>
<dbReference type="InterPro" id="IPR017946">
    <property type="entry name" value="PLC-like_Pdiesterase_TIM-brl"/>
</dbReference>
<dbReference type="PROSITE" id="PS50222">
    <property type="entry name" value="EF_HAND_2"/>
    <property type="match status" value="1"/>
</dbReference>
<protein>
    <recommendedName>
        <fullName evidence="5 17">Phosphoinositide phospholipase C</fullName>
        <ecNumber evidence="5 17">3.1.4.11</ecNumber>
    </recommendedName>
</protein>
<dbReference type="InterPro" id="IPR001192">
    <property type="entry name" value="PI-PLC_fam"/>
</dbReference>
<evidence type="ECO:0000313" key="21">
    <source>
        <dbReference type="EMBL" id="GIY39252.1"/>
    </source>
</evidence>
<keyword evidence="13" id="KW-1015">Disulfide bond</keyword>
<evidence type="ECO:0000256" key="13">
    <source>
        <dbReference type="ARBA" id="ARBA00023157"/>
    </source>
</evidence>
<keyword evidence="12 17" id="KW-0443">Lipid metabolism</keyword>
<feature type="domain" description="EF-hand" evidence="20">
    <location>
        <begin position="258"/>
        <end position="293"/>
    </location>
</feature>
<dbReference type="GO" id="GO:0016829">
    <property type="term" value="F:lyase activity"/>
    <property type="evidence" value="ECO:0007669"/>
    <property type="project" value="UniProtKB-KW"/>
</dbReference>
<feature type="domain" description="PI-PLC Y-box" evidence="19">
    <location>
        <begin position="626"/>
        <end position="741"/>
    </location>
</feature>
<evidence type="ECO:0000256" key="8">
    <source>
        <dbReference type="ARBA" id="ARBA00022723"/>
    </source>
</evidence>
<dbReference type="PROSITE" id="PS50004">
    <property type="entry name" value="C2"/>
    <property type="match status" value="1"/>
</dbReference>
<evidence type="ECO:0000256" key="7">
    <source>
        <dbReference type="ARBA" id="ARBA00022525"/>
    </source>
</evidence>
<organism evidence="21 22">
    <name type="scientific">Caerostris extrusa</name>
    <name type="common">Bark spider</name>
    <name type="synonym">Caerostris bankana</name>
    <dbReference type="NCBI Taxonomy" id="172846"/>
    <lineage>
        <taxon>Eukaryota</taxon>
        <taxon>Metazoa</taxon>
        <taxon>Ecdysozoa</taxon>
        <taxon>Arthropoda</taxon>
        <taxon>Chelicerata</taxon>
        <taxon>Arachnida</taxon>
        <taxon>Araneae</taxon>
        <taxon>Araneomorphae</taxon>
        <taxon>Entelegynae</taxon>
        <taxon>Araneoidea</taxon>
        <taxon>Araneidae</taxon>
        <taxon>Caerostris</taxon>
    </lineage>
</organism>
<evidence type="ECO:0000256" key="5">
    <source>
        <dbReference type="ARBA" id="ARBA00012368"/>
    </source>
</evidence>
<keyword evidence="14" id="KW-0807">Transducer</keyword>
<evidence type="ECO:0000256" key="14">
    <source>
        <dbReference type="ARBA" id="ARBA00023224"/>
    </source>
</evidence>
<dbReference type="Gene3D" id="2.60.40.150">
    <property type="entry name" value="C2 domain"/>
    <property type="match status" value="1"/>
</dbReference>
<evidence type="ECO:0000256" key="3">
    <source>
        <dbReference type="ARBA" id="ARBA00004496"/>
    </source>
</evidence>
<keyword evidence="7" id="KW-0964">Secreted</keyword>
<dbReference type="SMART" id="SM00149">
    <property type="entry name" value="PLCYc"/>
    <property type="match status" value="1"/>
</dbReference>
<evidence type="ECO:0000256" key="12">
    <source>
        <dbReference type="ARBA" id="ARBA00023098"/>
    </source>
</evidence>
<dbReference type="Gene3D" id="2.30.29.30">
    <property type="entry name" value="Pleckstrin-homology domain (PH domain)/Phosphotyrosine-binding domain (PTB)"/>
    <property type="match status" value="1"/>
</dbReference>
<dbReference type="Proteomes" id="UP001054945">
    <property type="component" value="Unassembled WGS sequence"/>
</dbReference>
<dbReference type="PANTHER" id="PTHR10336">
    <property type="entry name" value="PHOSPHOINOSITIDE-SPECIFIC PHOSPHOLIPASE C FAMILY PROTEIN"/>
    <property type="match status" value="1"/>
</dbReference>
<dbReference type="InterPro" id="IPR011992">
    <property type="entry name" value="EF-hand-dom_pair"/>
</dbReference>
<dbReference type="GO" id="GO:0005509">
    <property type="term" value="F:calcium ion binding"/>
    <property type="evidence" value="ECO:0007669"/>
    <property type="project" value="InterPro"/>
</dbReference>
<keyword evidence="10" id="KW-0460">Magnesium</keyword>
<dbReference type="SMART" id="SM00239">
    <property type="entry name" value="C2"/>
    <property type="match status" value="1"/>
</dbReference>
<dbReference type="InterPro" id="IPR000909">
    <property type="entry name" value="PLipase_C_PInositol-sp_X_dom"/>
</dbReference>
<evidence type="ECO:0000313" key="22">
    <source>
        <dbReference type="Proteomes" id="UP001054945"/>
    </source>
</evidence>
<evidence type="ECO:0000256" key="15">
    <source>
        <dbReference type="ARBA" id="ARBA00023239"/>
    </source>
</evidence>
<comment type="subcellular location">
    <subcellularLocation>
        <location evidence="3">Cytoplasm</location>
    </subcellularLocation>
    <subcellularLocation>
        <location evidence="4">Secreted</location>
    </subcellularLocation>
</comment>
<comment type="caution">
    <text evidence="21">The sequence shown here is derived from an EMBL/GenBank/DDBJ whole genome shotgun (WGS) entry which is preliminary data.</text>
</comment>
<evidence type="ECO:0000259" key="18">
    <source>
        <dbReference type="PROSITE" id="PS50004"/>
    </source>
</evidence>
<evidence type="ECO:0000256" key="10">
    <source>
        <dbReference type="ARBA" id="ARBA00022842"/>
    </source>
</evidence>
<dbReference type="SUPFAM" id="SSF50729">
    <property type="entry name" value="PH domain-like"/>
    <property type="match status" value="1"/>
</dbReference>
<gene>
    <name evidence="21" type="primary">plcd4</name>
    <name evidence="21" type="ORF">CEXT_567481</name>
</gene>
<evidence type="ECO:0000259" key="20">
    <source>
        <dbReference type="PROSITE" id="PS50222"/>
    </source>
</evidence>
<proteinExistence type="predicted"/>
<dbReference type="GO" id="GO:0005737">
    <property type="term" value="C:cytoplasm"/>
    <property type="evidence" value="ECO:0007669"/>
    <property type="project" value="UniProtKB-SubCell"/>
</dbReference>
<feature type="domain" description="C2" evidence="18">
    <location>
        <begin position="745"/>
        <end position="867"/>
    </location>
</feature>
<dbReference type="InterPro" id="IPR015359">
    <property type="entry name" value="PLC_EF-hand-like"/>
</dbReference>
<dbReference type="CDD" id="cd00275">
    <property type="entry name" value="C2_PLC_like"/>
    <property type="match status" value="1"/>
</dbReference>